<protein>
    <submittedName>
        <fullName evidence="2">Meiosis-specific coiled-coil domain-containing protein MEIOC</fullName>
    </submittedName>
</protein>
<dbReference type="Pfam" id="PF15189">
    <property type="entry name" value="MEIOC"/>
    <property type="match status" value="1"/>
</dbReference>
<dbReference type="GO" id="GO:0007144">
    <property type="term" value="P:female meiosis I"/>
    <property type="evidence" value="ECO:0007669"/>
    <property type="project" value="TreeGrafter"/>
</dbReference>
<evidence type="ECO:0000313" key="2">
    <source>
        <dbReference type="EMBL" id="GIY20648.1"/>
    </source>
</evidence>
<proteinExistence type="predicted"/>
<evidence type="ECO:0000256" key="1">
    <source>
        <dbReference type="SAM" id="MobiDB-lite"/>
    </source>
</evidence>
<feature type="compositionally biased region" description="Polar residues" evidence="1">
    <location>
        <begin position="512"/>
        <end position="524"/>
    </location>
</feature>
<accession>A0AAV4REB4</accession>
<name>A0AAV4REB4_9ARAC</name>
<dbReference type="PANTHER" id="PTHR33861:SF5">
    <property type="entry name" value="GAMMA-TUBULIN COMPLEX COMPONENT"/>
    <property type="match status" value="1"/>
</dbReference>
<dbReference type="EMBL" id="BPLQ01006193">
    <property type="protein sequence ID" value="GIY20648.1"/>
    <property type="molecule type" value="Genomic_DNA"/>
</dbReference>
<dbReference type="GO" id="GO:0048255">
    <property type="term" value="P:mRNA stabilization"/>
    <property type="evidence" value="ECO:0007669"/>
    <property type="project" value="TreeGrafter"/>
</dbReference>
<dbReference type="Proteomes" id="UP001054837">
    <property type="component" value="Unassembled WGS sequence"/>
</dbReference>
<sequence>MTSALSQNLINIANISESQDSFSASSNCNAGINSCSSLKNSVSQVNRNGHAIPVSQAYQNFPRNLSSRYHTLQKTATSPQTASDNECVCPVYENIAPNNCNFDNSSSMRNGHSLNKMQCPRSHQMPPNSSGFCCMKQPELLKNYIRGANFSCLEKNPVLSEYEKSLISTINSNRLPVSPEVLQHLSARTLAGLYAFGLYHDMLHADINNCEGNSLPLSPGMKYPSHLLNSSPIPDSVFEVYHPYDFIHRRGASSVYGGNDVFFDPASSAFFSVPPTFIGMRPLRRSGPSNELHLRLEECYEQFRHLEKERKKTEAELARQNPGKKVSSTNTIPIPRLTANPSRVDRLIIDELREHAKVITLIAKMEQLRKAPVHPNIHVAMEKWLDAVRNVQARRRDEIINVANRQRSSSSRIQEDKDVVALAASIMELTKASRQARTSMWCALITTILFDVDPDIASAHSLPPEFQEIETNGASGNNDETLSNTVVEDTKVNGSSCKDEETTVEEKSESVITANSAEETQINKPCQPVELECAPNSNVDTVESSAS</sequence>
<dbReference type="InterPro" id="IPR027963">
    <property type="entry name" value="MEIOC"/>
</dbReference>
<reference evidence="2 3" key="1">
    <citation type="submission" date="2021-06" db="EMBL/GenBank/DDBJ databases">
        <title>Caerostris darwini draft genome.</title>
        <authorList>
            <person name="Kono N."/>
            <person name="Arakawa K."/>
        </authorList>
    </citation>
    <scope>NUCLEOTIDE SEQUENCE [LARGE SCALE GENOMIC DNA]</scope>
</reference>
<dbReference type="AlphaFoldDB" id="A0AAV4REB4"/>
<feature type="region of interest" description="Disordered" evidence="1">
    <location>
        <begin position="492"/>
        <end position="524"/>
    </location>
</feature>
<gene>
    <name evidence="2" type="primary">Meioc</name>
    <name evidence="2" type="ORF">CDAR_555191</name>
</gene>
<dbReference type="GO" id="GO:0007141">
    <property type="term" value="P:male meiosis I"/>
    <property type="evidence" value="ECO:0007669"/>
    <property type="project" value="TreeGrafter"/>
</dbReference>
<dbReference type="GO" id="GO:0005634">
    <property type="term" value="C:nucleus"/>
    <property type="evidence" value="ECO:0007669"/>
    <property type="project" value="TreeGrafter"/>
</dbReference>
<dbReference type="GO" id="GO:0005737">
    <property type="term" value="C:cytoplasm"/>
    <property type="evidence" value="ECO:0007669"/>
    <property type="project" value="TreeGrafter"/>
</dbReference>
<evidence type="ECO:0000313" key="3">
    <source>
        <dbReference type="Proteomes" id="UP001054837"/>
    </source>
</evidence>
<keyword evidence="3" id="KW-1185">Reference proteome</keyword>
<comment type="caution">
    <text evidence="2">The sequence shown here is derived from an EMBL/GenBank/DDBJ whole genome shotgun (WGS) entry which is preliminary data.</text>
</comment>
<feature type="region of interest" description="Disordered" evidence="1">
    <location>
        <begin position="314"/>
        <end position="334"/>
    </location>
</feature>
<feature type="compositionally biased region" description="Basic and acidic residues" evidence="1">
    <location>
        <begin position="497"/>
        <end position="509"/>
    </location>
</feature>
<organism evidence="2 3">
    <name type="scientific">Caerostris darwini</name>
    <dbReference type="NCBI Taxonomy" id="1538125"/>
    <lineage>
        <taxon>Eukaryota</taxon>
        <taxon>Metazoa</taxon>
        <taxon>Ecdysozoa</taxon>
        <taxon>Arthropoda</taxon>
        <taxon>Chelicerata</taxon>
        <taxon>Arachnida</taxon>
        <taxon>Araneae</taxon>
        <taxon>Araneomorphae</taxon>
        <taxon>Entelegynae</taxon>
        <taxon>Araneoidea</taxon>
        <taxon>Araneidae</taxon>
        <taxon>Caerostris</taxon>
    </lineage>
</organism>
<dbReference type="PANTHER" id="PTHR33861">
    <property type="entry name" value="PROTEIN CBG18333"/>
    <property type="match status" value="1"/>
</dbReference>